<gene>
    <name evidence="2" type="ORF">ACFOZ0_04865</name>
</gene>
<evidence type="ECO:0000256" key="1">
    <source>
        <dbReference type="SAM" id="MobiDB-lite"/>
    </source>
</evidence>
<proteinExistence type="predicted"/>
<evidence type="ECO:0008006" key="4">
    <source>
        <dbReference type="Google" id="ProtNLM"/>
    </source>
</evidence>
<sequence>MSSAASRRTGTDEMVFGNSPHTLRTNGNYTCYPHVGRTGLPIIEMSNMGLRTMKEAVVTFFHETYHHYRMKNFGDTGTEDEAEEFGQMMWRKISGSG</sequence>
<protein>
    <recommendedName>
        <fullName evidence="4">Tox-MPTase3 domain-containing protein</fullName>
    </recommendedName>
</protein>
<keyword evidence="3" id="KW-1185">Reference proteome</keyword>
<evidence type="ECO:0000313" key="2">
    <source>
        <dbReference type="EMBL" id="MFC3572624.1"/>
    </source>
</evidence>
<dbReference type="Proteomes" id="UP001595701">
    <property type="component" value="Unassembled WGS sequence"/>
</dbReference>
<dbReference type="RefSeq" id="WP_310772845.1">
    <property type="nucleotide sequence ID" value="NZ_JBHRWR010000002.1"/>
</dbReference>
<comment type="caution">
    <text evidence="2">The sequence shown here is derived from an EMBL/GenBank/DDBJ whole genome shotgun (WGS) entry which is preliminary data.</text>
</comment>
<organism evidence="2 3">
    <name type="scientific">Streptomyces yaanensis</name>
    <dbReference type="NCBI Taxonomy" id="1142239"/>
    <lineage>
        <taxon>Bacteria</taxon>
        <taxon>Bacillati</taxon>
        <taxon>Actinomycetota</taxon>
        <taxon>Actinomycetes</taxon>
        <taxon>Kitasatosporales</taxon>
        <taxon>Streptomycetaceae</taxon>
        <taxon>Streptomyces</taxon>
    </lineage>
</organism>
<dbReference type="EMBL" id="JBHRWR010000002">
    <property type="protein sequence ID" value="MFC3572624.1"/>
    <property type="molecule type" value="Genomic_DNA"/>
</dbReference>
<feature type="region of interest" description="Disordered" evidence="1">
    <location>
        <begin position="1"/>
        <end position="20"/>
    </location>
</feature>
<accession>A0ABV7S6C1</accession>
<name>A0ABV7S6C1_9ACTN</name>
<evidence type="ECO:0000313" key="3">
    <source>
        <dbReference type="Proteomes" id="UP001595701"/>
    </source>
</evidence>
<reference evidence="3" key="1">
    <citation type="journal article" date="2019" name="Int. J. Syst. Evol. Microbiol.">
        <title>The Global Catalogue of Microorganisms (GCM) 10K type strain sequencing project: providing services to taxonomists for standard genome sequencing and annotation.</title>
        <authorList>
            <consortium name="The Broad Institute Genomics Platform"/>
            <consortium name="The Broad Institute Genome Sequencing Center for Infectious Disease"/>
            <person name="Wu L."/>
            <person name="Ma J."/>
        </authorList>
    </citation>
    <scope>NUCLEOTIDE SEQUENCE [LARGE SCALE GENOMIC DNA]</scope>
    <source>
        <strain evidence="3">CGMCC 4.7035</strain>
    </source>
</reference>